<reference evidence="2 3" key="1">
    <citation type="journal article" date="2016" name="PLoS ONE">
        <title>Plasmid Characterization and Chromosome Analysis of Two netF+ Clostridium perfringens Isolates Associated with Foal and Canine Necrotizing Enteritis.</title>
        <authorList>
            <person name="Mehdizadeh Gohari I."/>
            <person name="Kropinski A.M."/>
            <person name="Weese S.J."/>
            <person name="Parreira V.R."/>
            <person name="Whitehead A.E."/>
            <person name="Boerlin P."/>
            <person name="Prescott J.F."/>
        </authorList>
    </citation>
    <scope>NUCLEOTIDE SEQUENCE [LARGE SCALE GENOMIC DNA]</scope>
    <source>
        <strain evidence="2 3">JP838</strain>
        <plasmid evidence="3">Plasmid pJFP838A</plasmid>
    </source>
</reference>
<dbReference type="InterPro" id="IPR007757">
    <property type="entry name" value="MT-A70-like"/>
</dbReference>
<dbReference type="PROSITE" id="PS51143">
    <property type="entry name" value="MT_A70"/>
    <property type="match status" value="1"/>
</dbReference>
<dbReference type="GO" id="GO:0032259">
    <property type="term" value="P:methylation"/>
    <property type="evidence" value="ECO:0007669"/>
    <property type="project" value="UniProtKB-KW"/>
</dbReference>
<geneLocation type="plasmid" evidence="2 3">
    <name>pJFP838A</name>
</geneLocation>
<dbReference type="RefSeq" id="WP_061429893.1">
    <property type="nucleotide sequence ID" value="NZ_CP013615.1"/>
</dbReference>
<dbReference type="PANTHER" id="PTHR12829:SF4">
    <property type="entry name" value="N(6)-ADENINE-SPECIFIC METHYLTRANSFERASE METTL4"/>
    <property type="match status" value="1"/>
</dbReference>
<dbReference type="OrthoDB" id="9800596at2"/>
<dbReference type="Pfam" id="PF05063">
    <property type="entry name" value="MT-A70"/>
    <property type="match status" value="1"/>
</dbReference>
<evidence type="ECO:0000313" key="3">
    <source>
        <dbReference type="Proteomes" id="UP000070260"/>
    </source>
</evidence>
<name>A0A140GS03_CLOPF</name>
<sequence>MFQNIFNTSKKYRGIYVDPPWKYSGKSCQRKNFISLEDNYYSTLSVNDLKSLPVKDLALDDSVCFMWVTDSHLKVGIEIMESWGFEYKTIAFNWIKHYETGNICYNFAPWTLKSWEICLLGVRGTMSKYKKANNVKGLLNEVRTIHSKKPIETAKRIDELFGSEPKIELFARDYKEGWDCWGNEVF</sequence>
<dbReference type="Proteomes" id="UP000070260">
    <property type="component" value="Plasmid pJFP838A"/>
</dbReference>
<keyword evidence="2" id="KW-0614">Plasmid</keyword>
<accession>A0A140GS03</accession>
<organism evidence="2 3">
    <name type="scientific">Clostridium perfringens</name>
    <dbReference type="NCBI Taxonomy" id="1502"/>
    <lineage>
        <taxon>Bacteria</taxon>
        <taxon>Bacillati</taxon>
        <taxon>Bacillota</taxon>
        <taxon>Clostridia</taxon>
        <taxon>Eubacteriales</taxon>
        <taxon>Clostridiaceae</taxon>
        <taxon>Clostridium</taxon>
    </lineage>
</organism>
<evidence type="ECO:0000313" key="2">
    <source>
        <dbReference type="EMBL" id="AMN31312.1"/>
    </source>
</evidence>
<keyword evidence="2" id="KW-0489">Methyltransferase</keyword>
<dbReference type="SUPFAM" id="SSF53335">
    <property type="entry name" value="S-adenosyl-L-methionine-dependent methyltransferases"/>
    <property type="match status" value="1"/>
</dbReference>
<dbReference type="AlphaFoldDB" id="A0A140GS03"/>
<keyword evidence="2" id="KW-0808">Transferase</keyword>
<dbReference type="PANTHER" id="PTHR12829">
    <property type="entry name" value="N6-ADENOSINE-METHYLTRANSFERASE"/>
    <property type="match status" value="1"/>
</dbReference>
<comment type="similarity">
    <text evidence="1">Belongs to the MT-A70-like family.</text>
</comment>
<dbReference type="REBASE" id="139621">
    <property type="entry name" value="M.Cpe838ORF396P"/>
</dbReference>
<protein>
    <submittedName>
        <fullName evidence="2">Putative adenine-specific methyltransferase</fullName>
    </submittedName>
</protein>
<dbReference type="InterPro" id="IPR029063">
    <property type="entry name" value="SAM-dependent_MTases_sf"/>
</dbReference>
<dbReference type="GO" id="GO:0008168">
    <property type="term" value="F:methyltransferase activity"/>
    <property type="evidence" value="ECO:0007669"/>
    <property type="project" value="UniProtKB-KW"/>
</dbReference>
<dbReference type="PATRIC" id="fig|1502.177.peg.3606"/>
<dbReference type="EMBL" id="CP013615">
    <property type="protein sequence ID" value="AMN31312.1"/>
    <property type="molecule type" value="Genomic_DNA"/>
</dbReference>
<gene>
    <name evidence="2" type="ORF">JFP838_pA0396</name>
</gene>
<proteinExistence type="inferred from homology"/>
<evidence type="ECO:0000256" key="1">
    <source>
        <dbReference type="PROSITE-ProRule" id="PRU00489"/>
    </source>
</evidence>